<evidence type="ECO:0000313" key="2">
    <source>
        <dbReference type="Proteomes" id="UP000244161"/>
    </source>
</evidence>
<accession>A0A2T5IN42</accession>
<gene>
    <name evidence="1" type="ORF">C8U37_105136</name>
</gene>
<sequence>MEQLLFFDSRVPLVGFLRIIRQPQDLMRAVCRILPPYPTTSGSHAGCLSDSSALSDNLRISCGLFVGFLRIIRQPQDLMRAVCRIPPPYPTTSGSHAGCLSDSSALSDNLRISCGLFVGFLRLIRQPQDLMRAVCRIPPPYPTTSGSHAGCLSDSSALSDNYLHSAECDTQKKAAPE</sequence>
<comment type="caution">
    <text evidence="1">The sequence shown here is derived from an EMBL/GenBank/DDBJ whole genome shotgun (WGS) entry which is preliminary data.</text>
</comment>
<dbReference type="EMBL" id="QAOM01000005">
    <property type="protein sequence ID" value="PTQ85248.1"/>
    <property type="molecule type" value="Genomic_DNA"/>
</dbReference>
<evidence type="ECO:0000313" key="1">
    <source>
        <dbReference type="EMBL" id="PTQ85248.1"/>
    </source>
</evidence>
<dbReference type="Proteomes" id="UP000244161">
    <property type="component" value="Unassembled WGS sequence"/>
</dbReference>
<dbReference type="AlphaFoldDB" id="A0A2T5IN42"/>
<protein>
    <submittedName>
        <fullName evidence="1">Uncharacterized protein</fullName>
    </submittedName>
</protein>
<proteinExistence type="predicted"/>
<organism evidence="1 2">
    <name type="scientific">Trichococcus patagoniensis</name>
    <dbReference type="NCBI Taxonomy" id="382641"/>
    <lineage>
        <taxon>Bacteria</taxon>
        <taxon>Bacillati</taxon>
        <taxon>Bacillota</taxon>
        <taxon>Bacilli</taxon>
        <taxon>Lactobacillales</taxon>
        <taxon>Carnobacteriaceae</taxon>
        <taxon>Trichococcus</taxon>
    </lineage>
</organism>
<reference evidence="1 2" key="1">
    <citation type="submission" date="2018-04" db="EMBL/GenBank/DDBJ databases">
        <title>Genomic Encyclopedia of Archaeal and Bacterial Type Strains, Phase II (KMG-II): from individual species to whole genera.</title>
        <authorList>
            <person name="Goeker M."/>
        </authorList>
    </citation>
    <scope>NUCLEOTIDE SEQUENCE [LARGE SCALE GENOMIC DNA]</scope>
    <source>
        <strain evidence="1 2">DSM 18806</strain>
    </source>
</reference>
<name>A0A2T5IN42_9LACT</name>
<keyword evidence="2" id="KW-1185">Reference proteome</keyword>